<organism evidence="2 3">
    <name type="scientific">Haloflavibacter putidus</name>
    <dbReference type="NCBI Taxonomy" id="2576776"/>
    <lineage>
        <taxon>Bacteria</taxon>
        <taxon>Pseudomonadati</taxon>
        <taxon>Bacteroidota</taxon>
        <taxon>Flavobacteriia</taxon>
        <taxon>Flavobacteriales</taxon>
        <taxon>Flavobacteriaceae</taxon>
        <taxon>Haloflavibacter</taxon>
    </lineage>
</organism>
<dbReference type="Proteomes" id="UP000317169">
    <property type="component" value="Unassembled WGS sequence"/>
</dbReference>
<name>A0A507ZD39_9FLAO</name>
<dbReference type="RefSeq" id="WP_141422606.1">
    <property type="nucleotide sequence ID" value="NZ_VIAR01000015.1"/>
</dbReference>
<dbReference type="OrthoDB" id="1443684at2"/>
<evidence type="ECO:0000256" key="1">
    <source>
        <dbReference type="SAM" id="SignalP"/>
    </source>
</evidence>
<dbReference type="PROSITE" id="PS51257">
    <property type="entry name" value="PROKAR_LIPOPROTEIN"/>
    <property type="match status" value="1"/>
</dbReference>
<sequence length="121" mass="13826">MKKNKILALVLVVSILACNQDDDIINTTNLDGIYTETSPVEGRATLHFIDENRVVKSEAQNPTTDTFFYEIEGNTIVLTPQFNPDLSTEFEITIISESEFEIENLYVGIPEEETIYMRFKK</sequence>
<comment type="caution">
    <text evidence="2">The sequence shown here is derived from an EMBL/GenBank/DDBJ whole genome shotgun (WGS) entry which is preliminary data.</text>
</comment>
<feature type="chain" id="PRO_5021323341" description="Lipocalin-like domain-containing protein" evidence="1">
    <location>
        <begin position="20"/>
        <end position="121"/>
    </location>
</feature>
<proteinExistence type="predicted"/>
<reference evidence="2 3" key="1">
    <citation type="submission" date="2019-06" db="EMBL/GenBank/DDBJ databases">
        <title>Flavibacter putida gen. nov., sp. nov., a novel marine bacterium of the family Flavobacteriaceae isolated from coastal seawater.</title>
        <authorList>
            <person name="Feng X."/>
        </authorList>
    </citation>
    <scope>NUCLEOTIDE SEQUENCE [LARGE SCALE GENOMIC DNA]</scope>
    <source>
        <strain evidence="2 3">PLHSN227</strain>
    </source>
</reference>
<keyword evidence="1" id="KW-0732">Signal</keyword>
<keyword evidence="3" id="KW-1185">Reference proteome</keyword>
<dbReference type="AlphaFoldDB" id="A0A507ZD39"/>
<gene>
    <name evidence="2" type="ORF">FKR84_12230</name>
</gene>
<feature type="signal peptide" evidence="1">
    <location>
        <begin position="1"/>
        <end position="19"/>
    </location>
</feature>
<evidence type="ECO:0008006" key="4">
    <source>
        <dbReference type="Google" id="ProtNLM"/>
    </source>
</evidence>
<evidence type="ECO:0000313" key="3">
    <source>
        <dbReference type="Proteomes" id="UP000317169"/>
    </source>
</evidence>
<evidence type="ECO:0000313" key="2">
    <source>
        <dbReference type="EMBL" id="TQD33984.1"/>
    </source>
</evidence>
<protein>
    <recommendedName>
        <fullName evidence="4">Lipocalin-like domain-containing protein</fullName>
    </recommendedName>
</protein>
<accession>A0A507ZD39</accession>
<dbReference type="EMBL" id="VIAR01000015">
    <property type="protein sequence ID" value="TQD33984.1"/>
    <property type="molecule type" value="Genomic_DNA"/>
</dbReference>